<keyword evidence="3" id="KW-1185">Reference proteome</keyword>
<reference evidence="1 3" key="1">
    <citation type="submission" date="2015-03" db="EMBL/GenBank/DDBJ databases">
        <authorList>
            <consortium name="Pathogen Informatics"/>
            <person name="Murphy D."/>
        </authorList>
    </citation>
    <scope>NUCLEOTIDE SEQUENCE [LARGE SCALE GENOMIC DNA]</scope>
    <source>
        <strain evidence="3">type strain: CIP110231</strain>
        <strain evidence="1">Type strain: CIP110231</strain>
    </source>
</reference>
<evidence type="ECO:0000313" key="4">
    <source>
        <dbReference type="Proteomes" id="UP001167864"/>
    </source>
</evidence>
<dbReference type="EMBL" id="CPYD01000012">
    <property type="protein sequence ID" value="CNE95894.1"/>
    <property type="molecule type" value="Genomic_DNA"/>
</dbReference>
<protein>
    <submittedName>
        <fullName evidence="1">Phage protein</fullName>
    </submittedName>
</protein>
<gene>
    <name evidence="1" type="ORF">ERS137967_02964</name>
    <name evidence="2" type="ORF">QVN42_15410</name>
</gene>
<comment type="caution">
    <text evidence="2">The sequence shown here is derived from an EMBL/GenBank/DDBJ whole genome shotgun (WGS) entry which is preliminary data.</text>
</comment>
<dbReference type="RefSeq" id="WP_049600456.1">
    <property type="nucleotide sequence ID" value="NZ_CPYD01000012.1"/>
</dbReference>
<sequence length="95" mass="10741">MPYFTVSVKLHNAEEGDYQTLNEKMNEAGFTRLIGRDKVYKLPDGEYNYGSGSLNKQEVADLALKVAEQVRFVPSILVTESGGRTWRNLDLNSQK</sequence>
<accession>A0AAW7K2D2</accession>
<evidence type="ECO:0000313" key="3">
    <source>
        <dbReference type="Proteomes" id="UP000040578"/>
    </source>
</evidence>
<evidence type="ECO:0000313" key="1">
    <source>
        <dbReference type="EMBL" id="CNE95894.1"/>
    </source>
</evidence>
<evidence type="ECO:0000313" key="2">
    <source>
        <dbReference type="EMBL" id="MDN0088743.1"/>
    </source>
</evidence>
<name>A0AAW7K2D2_9GAMM</name>
<reference evidence="2" key="2">
    <citation type="submission" date="2023-06" db="EMBL/GenBank/DDBJ databases">
        <authorList>
            <person name="Polev D.E."/>
            <person name="Saitova A.T."/>
            <person name="Bogumilchik E.A."/>
            <person name="Kokorina G.I."/>
            <person name="Voskresenskaia E.A."/>
        </authorList>
    </citation>
    <scope>NUCLEOTIDE SEQUENCE</scope>
    <source>
        <strain evidence="2">2145 StPb PI</strain>
    </source>
</reference>
<proteinExistence type="predicted"/>
<dbReference type="Proteomes" id="UP001167864">
    <property type="component" value="Unassembled WGS sequence"/>
</dbReference>
<dbReference type="Proteomes" id="UP000040578">
    <property type="component" value="Unassembled WGS sequence"/>
</dbReference>
<dbReference type="AlphaFoldDB" id="A0AAW7K2D2"/>
<dbReference type="EMBL" id="JAUEHU010000016">
    <property type="protein sequence ID" value="MDN0088743.1"/>
    <property type="molecule type" value="Genomic_DNA"/>
</dbReference>
<organism evidence="2 4">
    <name type="scientific">Yersinia nurmii</name>
    <dbReference type="NCBI Taxonomy" id="685706"/>
    <lineage>
        <taxon>Bacteria</taxon>
        <taxon>Pseudomonadati</taxon>
        <taxon>Pseudomonadota</taxon>
        <taxon>Gammaproteobacteria</taxon>
        <taxon>Enterobacterales</taxon>
        <taxon>Yersiniaceae</taxon>
        <taxon>Yersinia</taxon>
    </lineage>
</organism>